<evidence type="ECO:0000256" key="1">
    <source>
        <dbReference type="ARBA" id="ARBA00001966"/>
    </source>
</evidence>
<dbReference type="InterPro" id="IPR011898">
    <property type="entry name" value="PorD_KorD"/>
</dbReference>
<keyword evidence="3" id="KW-0813">Transport</keyword>
<evidence type="ECO:0000259" key="10">
    <source>
        <dbReference type="PROSITE" id="PS51379"/>
    </source>
</evidence>
<dbReference type="KEGG" id="mema:MMAB1_0891"/>
<evidence type="ECO:0000256" key="3">
    <source>
        <dbReference type="ARBA" id="ARBA00022448"/>
    </source>
</evidence>
<organism evidence="11 12">
    <name type="scientific">Methanoculleus bourgensis</name>
    <dbReference type="NCBI Taxonomy" id="83986"/>
    <lineage>
        <taxon>Archaea</taxon>
        <taxon>Methanobacteriati</taxon>
        <taxon>Methanobacteriota</taxon>
        <taxon>Stenosarchaea group</taxon>
        <taxon>Methanomicrobia</taxon>
        <taxon>Methanomicrobiales</taxon>
        <taxon>Methanomicrobiaceae</taxon>
        <taxon>Methanoculleus</taxon>
    </lineage>
</organism>
<gene>
    <name evidence="11" type="primary">porD</name>
    <name evidence="11" type="ORF">MMAB1_0891</name>
</gene>
<dbReference type="GeneID" id="27136882"/>
<feature type="domain" description="4Fe-4S ferredoxin-type" evidence="10">
    <location>
        <begin position="25"/>
        <end position="54"/>
    </location>
</feature>
<evidence type="ECO:0000256" key="9">
    <source>
        <dbReference type="ARBA" id="ARBA00023014"/>
    </source>
</evidence>
<dbReference type="Proteomes" id="UP000069850">
    <property type="component" value="Chromosome 1"/>
</dbReference>
<keyword evidence="5" id="KW-0479">Metal-binding</keyword>
<reference evidence="11 12" key="1">
    <citation type="submission" date="2016-01" db="EMBL/GenBank/DDBJ databases">
        <authorList>
            <person name="Manzoor S."/>
        </authorList>
    </citation>
    <scope>NUCLEOTIDE SEQUENCE [LARGE SCALE GENOMIC DNA]</scope>
    <source>
        <strain evidence="11">Methanoculleus sp MAB1</strain>
    </source>
</reference>
<accession>A0A0X3BKV0</accession>
<evidence type="ECO:0000256" key="2">
    <source>
        <dbReference type="ARBA" id="ARBA00011595"/>
    </source>
</evidence>
<dbReference type="PANTHER" id="PTHR43724">
    <property type="entry name" value="PYRUVATE SYNTHASE SUBUNIT PORD"/>
    <property type="match status" value="1"/>
</dbReference>
<dbReference type="InterPro" id="IPR017896">
    <property type="entry name" value="4Fe4S_Fe-S-bd"/>
</dbReference>
<name>A0A0X3BKV0_9EURY</name>
<dbReference type="AlphaFoldDB" id="A0A0X3BKV0"/>
<keyword evidence="7" id="KW-0249">Electron transport</keyword>
<dbReference type="RefSeq" id="WP_062262252.1">
    <property type="nucleotide sequence ID" value="NZ_LT158599.1"/>
</dbReference>
<comment type="cofactor">
    <cofactor evidence="1">
        <name>[4Fe-4S] cluster</name>
        <dbReference type="ChEBI" id="CHEBI:49883"/>
    </cofactor>
</comment>
<feature type="domain" description="4Fe-4S ferredoxin-type" evidence="10">
    <location>
        <begin position="55"/>
        <end position="84"/>
    </location>
</feature>
<dbReference type="InterPro" id="IPR017900">
    <property type="entry name" value="4Fe4S_Fe_S_CS"/>
</dbReference>
<dbReference type="Pfam" id="PF14697">
    <property type="entry name" value="Fer4_21"/>
    <property type="match status" value="1"/>
</dbReference>
<dbReference type="PROSITE" id="PS51379">
    <property type="entry name" value="4FE4S_FER_2"/>
    <property type="match status" value="2"/>
</dbReference>
<dbReference type="PROSITE" id="PS00198">
    <property type="entry name" value="4FE4S_FER_1"/>
    <property type="match status" value="1"/>
</dbReference>
<dbReference type="OrthoDB" id="23478at2157"/>
<evidence type="ECO:0000256" key="8">
    <source>
        <dbReference type="ARBA" id="ARBA00023004"/>
    </source>
</evidence>
<dbReference type="NCBIfam" id="TIGR02179">
    <property type="entry name" value="PorD_KorD"/>
    <property type="match status" value="1"/>
</dbReference>
<keyword evidence="8" id="KW-0408">Iron</keyword>
<comment type="subunit">
    <text evidence="2">Heterotetramer of one alpha, one beta, one delta and one gamma chain.</text>
</comment>
<dbReference type="Gene3D" id="3.30.70.20">
    <property type="match status" value="2"/>
</dbReference>
<dbReference type="GO" id="GO:0016625">
    <property type="term" value="F:oxidoreductase activity, acting on the aldehyde or oxo group of donors, iron-sulfur protein as acceptor"/>
    <property type="evidence" value="ECO:0007669"/>
    <property type="project" value="InterPro"/>
</dbReference>
<dbReference type="GO" id="GO:0051539">
    <property type="term" value="F:4 iron, 4 sulfur cluster binding"/>
    <property type="evidence" value="ECO:0007669"/>
    <property type="project" value="UniProtKB-KW"/>
</dbReference>
<dbReference type="EMBL" id="LT158599">
    <property type="protein sequence ID" value="CVK32105.1"/>
    <property type="molecule type" value="Genomic_DNA"/>
</dbReference>
<keyword evidence="6" id="KW-0677">Repeat</keyword>
<dbReference type="GO" id="GO:0046872">
    <property type="term" value="F:metal ion binding"/>
    <property type="evidence" value="ECO:0007669"/>
    <property type="project" value="UniProtKB-KW"/>
</dbReference>
<evidence type="ECO:0000256" key="5">
    <source>
        <dbReference type="ARBA" id="ARBA00022723"/>
    </source>
</evidence>
<evidence type="ECO:0000256" key="4">
    <source>
        <dbReference type="ARBA" id="ARBA00022485"/>
    </source>
</evidence>
<evidence type="ECO:0000313" key="11">
    <source>
        <dbReference type="EMBL" id="CVK32105.1"/>
    </source>
</evidence>
<proteinExistence type="predicted"/>
<evidence type="ECO:0000313" key="12">
    <source>
        <dbReference type="Proteomes" id="UP000069850"/>
    </source>
</evidence>
<protein>
    <submittedName>
        <fullName evidence="11">Pyruvate synthase subunit porD</fullName>
    </submittedName>
</protein>
<keyword evidence="11" id="KW-0670">Pyruvate</keyword>
<keyword evidence="9" id="KW-0411">Iron-sulfur</keyword>
<sequence length="86" mass="9534">MALRIGCVAPPGRALENKTGAWRVFKPVFDPETCSRCGMCALVCPEGCVRETEEGTFEPDLDYCKGCGICEEVCPKKSIRMEKEEK</sequence>
<dbReference type="PANTHER" id="PTHR43724:SF1">
    <property type="entry name" value="PYRUVATE SYNTHASE SUBUNIT PORD"/>
    <property type="match status" value="1"/>
</dbReference>
<evidence type="ECO:0000256" key="6">
    <source>
        <dbReference type="ARBA" id="ARBA00022737"/>
    </source>
</evidence>
<dbReference type="SUPFAM" id="SSF54862">
    <property type="entry name" value="4Fe-4S ferredoxins"/>
    <property type="match status" value="1"/>
</dbReference>
<keyword evidence="4" id="KW-0004">4Fe-4S</keyword>
<evidence type="ECO:0000256" key="7">
    <source>
        <dbReference type="ARBA" id="ARBA00022982"/>
    </source>
</evidence>